<reference evidence="3" key="1">
    <citation type="journal article" date="2023" name="bioRxiv">
        <title>Improved chromosome-level genome assembly for marigold (Tagetes erecta).</title>
        <authorList>
            <person name="Jiang F."/>
            <person name="Yuan L."/>
            <person name="Wang S."/>
            <person name="Wang H."/>
            <person name="Xu D."/>
            <person name="Wang A."/>
            <person name="Fan W."/>
        </authorList>
    </citation>
    <scope>NUCLEOTIDE SEQUENCE</scope>
    <source>
        <strain evidence="3">WSJ</strain>
        <tissue evidence="3">Leaf</tissue>
    </source>
</reference>
<sequence length="622" mass="68574">MGEEICINERLRDDELVTVLDKLETDKDEDAFCLVCKRWLYLQSTQRRKLCPRAGPHMLRKLSARFTRLHHLDLSLSTSRSLYPGVTDSDLLVVATGFTGLRVLVLHMCKGVTDTGISAIGSGLSSLQSLDVSLCKKLTDQGLSAVAEGCHDLRILNICGCRLVTDILLQSLSKNCHKLEELCLQACINITDTGLTALVNGCKRIKHLDVNRCTNVSDHGICTVAEAYSTSLKTLKLLDCYKLGDKSLFTVANFCTNLETLVIAGCKNLSSYSIRSLSGCTKNLKILKMDFCIHVSDTSLNCILSQCTCLEVVEFGGCEEVTDAAFQGLWNVNKGSGLRLKILEIFRCPKITVLGISMVLKACRSLECLDVSLCPRVTRAGCDEAGLKFPESCKIRIYDPSDNRTHFPTTSSSNTTAAQRLEDDQNMDSKLSSSAMIAIPSVSRGLVLSKSCQTLCTLPSSSNINGMKRKHSLAVSKLLEIVKHKLSYGAKILPLGREKRIISKSFNTHDSEKLLHATRCSIYTTAGAIAGILFITSEKVGFCSDRSVKTYSASGKVLKFQYKVSIPLGKIKGVGESVNMKRPSKKYIELVTVDNFSFWFLGFPNYEKTLRFLLRETVRISP</sequence>
<dbReference type="PANTHER" id="PTHR31969">
    <property type="entry name" value="GEM-LIKE PROTEIN 2"/>
    <property type="match status" value="1"/>
</dbReference>
<dbReference type="InterPro" id="IPR032675">
    <property type="entry name" value="LRR_dom_sf"/>
</dbReference>
<dbReference type="SUPFAM" id="SSF52047">
    <property type="entry name" value="RNI-like"/>
    <property type="match status" value="1"/>
</dbReference>
<keyword evidence="4" id="KW-1185">Reference proteome</keyword>
<dbReference type="Gene3D" id="2.30.29.30">
    <property type="entry name" value="Pleckstrin-homology domain (PH domain)/Phosphotyrosine-binding domain (PTB)"/>
    <property type="match status" value="1"/>
</dbReference>
<dbReference type="Proteomes" id="UP001229421">
    <property type="component" value="Unassembled WGS sequence"/>
</dbReference>
<dbReference type="InterPro" id="IPR004182">
    <property type="entry name" value="GRAM"/>
</dbReference>
<dbReference type="AlphaFoldDB" id="A0AAD8JU71"/>
<evidence type="ECO:0000259" key="2">
    <source>
        <dbReference type="SMART" id="SM00568"/>
    </source>
</evidence>
<dbReference type="InterPro" id="IPR011993">
    <property type="entry name" value="PH-like_dom_sf"/>
</dbReference>
<organism evidence="3 4">
    <name type="scientific">Tagetes erecta</name>
    <name type="common">African marigold</name>
    <dbReference type="NCBI Taxonomy" id="13708"/>
    <lineage>
        <taxon>Eukaryota</taxon>
        <taxon>Viridiplantae</taxon>
        <taxon>Streptophyta</taxon>
        <taxon>Embryophyta</taxon>
        <taxon>Tracheophyta</taxon>
        <taxon>Spermatophyta</taxon>
        <taxon>Magnoliopsida</taxon>
        <taxon>eudicotyledons</taxon>
        <taxon>Gunneridae</taxon>
        <taxon>Pentapetalae</taxon>
        <taxon>asterids</taxon>
        <taxon>campanulids</taxon>
        <taxon>Asterales</taxon>
        <taxon>Asteraceae</taxon>
        <taxon>Asteroideae</taxon>
        <taxon>Heliantheae alliance</taxon>
        <taxon>Tageteae</taxon>
        <taxon>Tagetes</taxon>
    </lineage>
</organism>
<dbReference type="Pfam" id="PF13516">
    <property type="entry name" value="LRR_6"/>
    <property type="match status" value="1"/>
</dbReference>
<evidence type="ECO:0000313" key="3">
    <source>
        <dbReference type="EMBL" id="KAK1408777.1"/>
    </source>
</evidence>
<dbReference type="SMART" id="SM00568">
    <property type="entry name" value="GRAM"/>
    <property type="match status" value="1"/>
</dbReference>
<gene>
    <name evidence="3" type="ORF">QVD17_40818</name>
</gene>
<dbReference type="InterPro" id="IPR057207">
    <property type="entry name" value="FBXL15_LRR"/>
</dbReference>
<proteinExistence type="inferred from homology"/>
<dbReference type="InterPro" id="IPR006553">
    <property type="entry name" value="Leu-rich_rpt_Cys-con_subtyp"/>
</dbReference>
<comment type="similarity">
    <text evidence="1">Belongs to the GEM family.</text>
</comment>
<name>A0AAD8JU71_TARER</name>
<dbReference type="Pfam" id="PF25372">
    <property type="entry name" value="DUF7885"/>
    <property type="match status" value="1"/>
</dbReference>
<dbReference type="SMART" id="SM00367">
    <property type="entry name" value="LRR_CC"/>
    <property type="match status" value="10"/>
</dbReference>
<protein>
    <recommendedName>
        <fullName evidence="2">GRAM domain-containing protein</fullName>
    </recommendedName>
</protein>
<dbReference type="InterPro" id="IPR001611">
    <property type="entry name" value="Leu-rich_rpt"/>
</dbReference>
<dbReference type="Pfam" id="PF02893">
    <property type="entry name" value="GRAM"/>
    <property type="match status" value="1"/>
</dbReference>
<dbReference type="Gene3D" id="3.80.10.10">
    <property type="entry name" value="Ribonuclease Inhibitor"/>
    <property type="match status" value="2"/>
</dbReference>
<accession>A0AAD8JU71</accession>
<dbReference type="EMBL" id="JAUHHV010000011">
    <property type="protein sequence ID" value="KAK1408777.1"/>
    <property type="molecule type" value="Genomic_DNA"/>
</dbReference>
<evidence type="ECO:0000313" key="4">
    <source>
        <dbReference type="Proteomes" id="UP001229421"/>
    </source>
</evidence>
<feature type="domain" description="GRAM" evidence="2">
    <location>
        <begin position="500"/>
        <end position="578"/>
    </location>
</feature>
<comment type="caution">
    <text evidence="3">The sequence shown here is derived from an EMBL/GenBank/DDBJ whole genome shotgun (WGS) entry which is preliminary data.</text>
</comment>
<evidence type="ECO:0000256" key="1">
    <source>
        <dbReference type="ARBA" id="ARBA00009414"/>
    </source>
</evidence>
<dbReference type="InterPro" id="IPR037848">
    <property type="entry name" value="GEM-like"/>
</dbReference>